<feature type="transmembrane region" description="Helical" evidence="1">
    <location>
        <begin position="120"/>
        <end position="140"/>
    </location>
</feature>
<gene>
    <name evidence="2" type="ORF">ACFQ1M_07525</name>
</gene>
<evidence type="ECO:0008006" key="4">
    <source>
        <dbReference type="Google" id="ProtNLM"/>
    </source>
</evidence>
<feature type="transmembrane region" description="Helical" evidence="1">
    <location>
        <begin position="82"/>
        <end position="100"/>
    </location>
</feature>
<evidence type="ECO:0000313" key="2">
    <source>
        <dbReference type="EMBL" id="MFD0862053.1"/>
    </source>
</evidence>
<organism evidence="2 3">
    <name type="scientific">Sungkyunkwania multivorans</name>
    <dbReference type="NCBI Taxonomy" id="1173618"/>
    <lineage>
        <taxon>Bacteria</taxon>
        <taxon>Pseudomonadati</taxon>
        <taxon>Bacteroidota</taxon>
        <taxon>Flavobacteriia</taxon>
        <taxon>Flavobacteriales</taxon>
        <taxon>Flavobacteriaceae</taxon>
        <taxon>Sungkyunkwania</taxon>
    </lineage>
</organism>
<keyword evidence="1" id="KW-1133">Transmembrane helix</keyword>
<evidence type="ECO:0000256" key="1">
    <source>
        <dbReference type="SAM" id="Phobius"/>
    </source>
</evidence>
<name>A0ABW3CZK3_9FLAO</name>
<proteinExistence type="predicted"/>
<reference evidence="3" key="1">
    <citation type="journal article" date="2019" name="Int. J. Syst. Evol. Microbiol.">
        <title>The Global Catalogue of Microorganisms (GCM) 10K type strain sequencing project: providing services to taxonomists for standard genome sequencing and annotation.</title>
        <authorList>
            <consortium name="The Broad Institute Genomics Platform"/>
            <consortium name="The Broad Institute Genome Sequencing Center for Infectious Disease"/>
            <person name="Wu L."/>
            <person name="Ma J."/>
        </authorList>
    </citation>
    <scope>NUCLEOTIDE SEQUENCE [LARGE SCALE GENOMIC DNA]</scope>
    <source>
        <strain evidence="3">CCUG 62952</strain>
    </source>
</reference>
<keyword evidence="1" id="KW-0472">Membrane</keyword>
<sequence>MKHIKHVFSTVRLESPILYWIAMAHFITAILCIPAFFLDDRMLMGLNVWVKPFKFLISGGIYILSLGYLITYYPFSTIKKHIIRNIVSWTLLFEISIIFYQAARGVQSHYNISSAFDGMLFAAMGILIAINVLVMVFFIIETIRLRLHTSMPIQIAILLGWIIIVGGSWVGGQMIGQMAHNVGVADGGAGLPLVNWSTVAGDLRIAHFFGLHGLQIIPLFALGLTRKWKSPIRNQLFVVLLFGLLYASWIAFTFYQAKQGMPLIKL</sequence>
<feature type="transmembrane region" description="Helical" evidence="1">
    <location>
        <begin position="152"/>
        <end position="171"/>
    </location>
</feature>
<feature type="transmembrane region" description="Helical" evidence="1">
    <location>
        <begin position="205"/>
        <end position="224"/>
    </location>
</feature>
<dbReference type="EMBL" id="JBHTJH010000004">
    <property type="protein sequence ID" value="MFD0862053.1"/>
    <property type="molecule type" value="Genomic_DNA"/>
</dbReference>
<feature type="transmembrane region" description="Helical" evidence="1">
    <location>
        <begin position="236"/>
        <end position="257"/>
    </location>
</feature>
<keyword evidence="1" id="KW-0812">Transmembrane</keyword>
<accession>A0ABW3CZK3</accession>
<comment type="caution">
    <text evidence="2">The sequence shown here is derived from an EMBL/GenBank/DDBJ whole genome shotgun (WGS) entry which is preliminary data.</text>
</comment>
<keyword evidence="3" id="KW-1185">Reference proteome</keyword>
<evidence type="ECO:0000313" key="3">
    <source>
        <dbReference type="Proteomes" id="UP001596978"/>
    </source>
</evidence>
<protein>
    <recommendedName>
        <fullName evidence="4">DUF2306 domain-containing protein</fullName>
    </recommendedName>
</protein>
<dbReference type="RefSeq" id="WP_386406238.1">
    <property type="nucleotide sequence ID" value="NZ_JBHTJH010000004.1"/>
</dbReference>
<feature type="transmembrane region" description="Helical" evidence="1">
    <location>
        <begin position="57"/>
        <end position="75"/>
    </location>
</feature>
<feature type="transmembrane region" description="Helical" evidence="1">
    <location>
        <begin position="17"/>
        <end position="37"/>
    </location>
</feature>
<dbReference type="Proteomes" id="UP001596978">
    <property type="component" value="Unassembled WGS sequence"/>
</dbReference>